<name>A0ABT2CFP1_9ACTN</name>
<evidence type="ECO:0008006" key="3">
    <source>
        <dbReference type="Google" id="ProtNLM"/>
    </source>
</evidence>
<keyword evidence="2" id="KW-1185">Reference proteome</keyword>
<evidence type="ECO:0000313" key="1">
    <source>
        <dbReference type="EMBL" id="MCS0636236.1"/>
    </source>
</evidence>
<dbReference type="Proteomes" id="UP001431313">
    <property type="component" value="Unassembled WGS sequence"/>
</dbReference>
<organism evidence="1 2">
    <name type="scientific">Streptomyces pyxinae</name>
    <dbReference type="NCBI Taxonomy" id="2970734"/>
    <lineage>
        <taxon>Bacteria</taxon>
        <taxon>Bacillati</taxon>
        <taxon>Actinomycetota</taxon>
        <taxon>Actinomycetes</taxon>
        <taxon>Kitasatosporales</taxon>
        <taxon>Streptomycetaceae</taxon>
        <taxon>Streptomyces</taxon>
    </lineage>
</organism>
<proteinExistence type="predicted"/>
<gene>
    <name evidence="1" type="ORF">NX801_11310</name>
</gene>
<comment type="caution">
    <text evidence="1">The sequence shown here is derived from an EMBL/GenBank/DDBJ whole genome shotgun (WGS) entry which is preliminary data.</text>
</comment>
<dbReference type="EMBL" id="JANUGQ010000007">
    <property type="protein sequence ID" value="MCS0636236.1"/>
    <property type="molecule type" value="Genomic_DNA"/>
</dbReference>
<dbReference type="SUPFAM" id="SSF48452">
    <property type="entry name" value="TPR-like"/>
    <property type="match status" value="1"/>
</dbReference>
<dbReference type="RefSeq" id="WP_258787235.1">
    <property type="nucleotide sequence ID" value="NZ_JANUGQ010000007.1"/>
</dbReference>
<dbReference type="InterPro" id="IPR011990">
    <property type="entry name" value="TPR-like_helical_dom_sf"/>
</dbReference>
<reference evidence="1" key="1">
    <citation type="submission" date="2022-08" db="EMBL/GenBank/DDBJ databases">
        <authorList>
            <person name="Somphong A."/>
            <person name="Phongsopitanun W."/>
        </authorList>
    </citation>
    <scope>NUCLEOTIDE SEQUENCE</scope>
    <source>
        <strain evidence="1">LP05-1</strain>
    </source>
</reference>
<accession>A0ABT2CFP1</accession>
<protein>
    <recommendedName>
        <fullName evidence="3">XRE family transcriptional regulator</fullName>
    </recommendedName>
</protein>
<evidence type="ECO:0000313" key="2">
    <source>
        <dbReference type="Proteomes" id="UP001431313"/>
    </source>
</evidence>
<sequence length="490" mass="53472">MAAEFCRRYRVNPRVAHRIARGWSQGQAAAAWNDRWPDDPKTFKNFSAWELWPASTGHAPALATLDRLAQLYECTAGDLLTDMSDYGTKADVPQGSGLTGPAGAVAPLTLVPALVDTLAHFATDINYVELAEEVVMWVQGVPSEMNRRKLLQKISTALTVAAATPLLDVADPDVLDRAAAVLDNPRRIDAALITQAERGIKDFRMLGDVLGPQVALQTALTQRRVTRELAANAPSNLRPRVLSLYAELSQLVGWELFDIGDYRAAAYYYDDARTAAHDAENVELVTYILSTMSQLATWQGKPRVGIDHAIAAQEWASRGDSQMARAYSADVAARAYAAAGDTGRARAALDAERTAAAEVFGSDVPLASWWYFYDESYYWGIRGEVSLALNDPADALHASVKALPLLDPANVRDYAHTLTHQARAHVLQGDVHEASQVVVEAARLTAVNRSPRLEHSIRGVRTSLSPWQRTKAVRGLDEALRAYGFGSVKA</sequence>